<dbReference type="SUPFAM" id="SSF69349">
    <property type="entry name" value="Phage fibre proteins"/>
    <property type="match status" value="1"/>
</dbReference>
<proteinExistence type="inferred from homology"/>
<dbReference type="PATRIC" id="fig|1207063.3.peg.2419"/>
<gene>
    <name evidence="6" type="ORF">P24_11972</name>
</gene>
<dbReference type="Pfam" id="PF04717">
    <property type="entry name" value="Phage_base_V"/>
    <property type="match status" value="1"/>
</dbReference>
<evidence type="ECO:0000256" key="1">
    <source>
        <dbReference type="ARBA" id="ARBA00004613"/>
    </source>
</evidence>
<accession>K2JTX1</accession>
<protein>
    <submittedName>
        <fullName evidence="6">Uncharacterized protein</fullName>
    </submittedName>
</protein>
<dbReference type="Proteomes" id="UP000006746">
    <property type="component" value="Unassembled WGS sequence"/>
</dbReference>
<evidence type="ECO:0000313" key="7">
    <source>
        <dbReference type="Proteomes" id="UP000006746"/>
    </source>
</evidence>
<evidence type="ECO:0000259" key="5">
    <source>
        <dbReference type="Pfam" id="PF22178"/>
    </source>
</evidence>
<feature type="domain" description="Gp5/Type VI secretion system Vgr protein OB-fold" evidence="4">
    <location>
        <begin position="369"/>
        <end position="436"/>
    </location>
</feature>
<dbReference type="SUPFAM" id="SSF69255">
    <property type="entry name" value="gp5 N-terminal domain-like"/>
    <property type="match status" value="1"/>
</dbReference>
<evidence type="ECO:0000259" key="4">
    <source>
        <dbReference type="Pfam" id="PF04717"/>
    </source>
</evidence>
<dbReference type="InterPro" id="IPR037026">
    <property type="entry name" value="Vgr_OB-fold_dom_sf"/>
</dbReference>
<dbReference type="AlphaFoldDB" id="K2JTX1"/>
<reference evidence="6 7" key="1">
    <citation type="journal article" date="2012" name="J. Bacteriol.">
        <title>Genome Sequence of Oceanibaculum indicum Type Strain P24.</title>
        <authorList>
            <person name="Lai Q."/>
            <person name="Shao Z."/>
        </authorList>
    </citation>
    <scope>NUCLEOTIDE SEQUENCE [LARGE SCALE GENOMIC DNA]</scope>
    <source>
        <strain evidence="6 7">P24</strain>
    </source>
</reference>
<dbReference type="Gene3D" id="3.55.50.10">
    <property type="entry name" value="Baseplate protein-like domains"/>
    <property type="match status" value="1"/>
</dbReference>
<dbReference type="InterPro" id="IPR006533">
    <property type="entry name" value="T6SS_Vgr_RhsGE"/>
</dbReference>
<organism evidence="6 7">
    <name type="scientific">Oceanibaculum indicum P24</name>
    <dbReference type="NCBI Taxonomy" id="1207063"/>
    <lineage>
        <taxon>Bacteria</taxon>
        <taxon>Pseudomonadati</taxon>
        <taxon>Pseudomonadota</taxon>
        <taxon>Alphaproteobacteria</taxon>
        <taxon>Rhodospirillales</taxon>
        <taxon>Oceanibaculaceae</taxon>
        <taxon>Oceanibaculum</taxon>
    </lineage>
</organism>
<dbReference type="NCBIfam" id="TIGR01646">
    <property type="entry name" value="vgr_GE"/>
    <property type="match status" value="1"/>
</dbReference>
<dbReference type="STRING" id="1207063.P24_11972"/>
<comment type="caution">
    <text evidence="6">The sequence shown here is derived from an EMBL/GenBank/DDBJ whole genome shotgun (WGS) entry which is preliminary data.</text>
</comment>
<feature type="domain" description="Gp5/Type VI secretion system Vgr C-terminal trimerisation" evidence="5">
    <location>
        <begin position="453"/>
        <end position="566"/>
    </location>
</feature>
<dbReference type="SUPFAM" id="SSF69279">
    <property type="entry name" value="Phage tail proteins"/>
    <property type="match status" value="2"/>
</dbReference>
<evidence type="ECO:0000256" key="2">
    <source>
        <dbReference type="ARBA" id="ARBA00005558"/>
    </source>
</evidence>
<dbReference type="Gene3D" id="2.30.110.50">
    <property type="match status" value="1"/>
</dbReference>
<dbReference type="Pfam" id="PF05954">
    <property type="entry name" value="Phage_GPD"/>
    <property type="match status" value="1"/>
</dbReference>
<dbReference type="Gene3D" id="2.40.50.230">
    <property type="entry name" value="Gp5 N-terminal domain"/>
    <property type="match status" value="1"/>
</dbReference>
<dbReference type="InterPro" id="IPR050708">
    <property type="entry name" value="T6SS_VgrG/RHS"/>
</dbReference>
<keyword evidence="7" id="KW-1185">Reference proteome</keyword>
<dbReference type="Pfam" id="PF22178">
    <property type="entry name" value="Gp5_trimer_C"/>
    <property type="match status" value="1"/>
</dbReference>
<comment type="subcellular location">
    <subcellularLocation>
        <location evidence="1">Secreted</location>
    </subcellularLocation>
</comment>
<dbReference type="InterPro" id="IPR017847">
    <property type="entry name" value="T6SS_RhsGE_Vgr_subset"/>
</dbReference>
<evidence type="ECO:0000256" key="3">
    <source>
        <dbReference type="ARBA" id="ARBA00022525"/>
    </source>
</evidence>
<keyword evidence="3" id="KW-0964">Secreted</keyword>
<dbReference type="GO" id="GO:0005576">
    <property type="term" value="C:extracellular region"/>
    <property type="evidence" value="ECO:0007669"/>
    <property type="project" value="UniProtKB-SubCell"/>
</dbReference>
<evidence type="ECO:0000313" key="6">
    <source>
        <dbReference type="EMBL" id="EKE73839.1"/>
    </source>
</evidence>
<dbReference type="RefSeq" id="WP_008945000.1">
    <property type="nucleotide sequence ID" value="NZ_AMRL01000015.1"/>
</dbReference>
<comment type="similarity">
    <text evidence="2">Belongs to the VgrG protein family.</text>
</comment>
<dbReference type="PANTHER" id="PTHR32305">
    <property type="match status" value="1"/>
</dbReference>
<dbReference type="Gene3D" id="4.10.220.110">
    <property type="match status" value="1"/>
</dbReference>
<sequence length="644" mass="68782">MAGPTFAATVKTTLSGVTFTLLALEAEEGLSRPFRYLATVRADKADADVASLLGKVASITLTADGKAKRLFSGIVAEAGQLDADPRGASYVLDIRPALWLLTLAGDCRIFQQKSLSDIAKTVLKADGAARISDKLSGTYASLDYVAQFDESDFAFVSRLLERAGIFYFFTHAESGETLVLADDSSAFQPIAGPSALNYRMAQGSGLQPDAVSFLSRSARMTTGTFSTGDYSFLTPSTDLTVTSKGKGSEVTRYLWPGGYEKRDEGETIAKHSIQALDADAVQLTGESASPTLLPGATVSIQGYGDAKVNGKYVIISVSHVFTEDGYRNRFTALPSDTVIRPVQATPRPRIAGLQTAKVVGKQGEEIWTDKYGRIKVQFPWDRQGRSDENSSCWIRVVQGWAGKGWGHLFVPRIGMEVMVAFVDGDPDRPLVVGALYNAEQTVPVTLPGDQTKSTVKTNSSKGGGGFNQILFDDAKDKELIYLHAQKDMTEEVLHNRTATVTQDEKLTVSKGDRTVEVSEGKETHSVKKTRDVTVTGKETHTNKADFDQTVDGNMSLTVKGNYSLTVQGSVTIKATGAVTIESSTGGVTVKAAQSLQTSGMTISNKATTSLTNDGGMSITNTAQGKAALESSGMVTINGAMVKIN</sequence>
<dbReference type="EMBL" id="AMRL01000015">
    <property type="protein sequence ID" value="EKE73839.1"/>
    <property type="molecule type" value="Genomic_DNA"/>
</dbReference>
<name>K2JTX1_9PROT</name>
<dbReference type="NCBIfam" id="TIGR03361">
    <property type="entry name" value="VI_Rhs_Vgr"/>
    <property type="match status" value="1"/>
</dbReference>
<dbReference type="eggNOG" id="COG3501">
    <property type="taxonomic scope" value="Bacteria"/>
</dbReference>
<dbReference type="InterPro" id="IPR054030">
    <property type="entry name" value="Gp5_Vgr_C"/>
</dbReference>
<dbReference type="InterPro" id="IPR006531">
    <property type="entry name" value="Gp5/Vgr_OB"/>
</dbReference>
<dbReference type="PANTHER" id="PTHR32305:SF15">
    <property type="entry name" value="PROTEIN RHSA-RELATED"/>
    <property type="match status" value="1"/>
</dbReference>